<organism evidence="5">
    <name type="scientific">Tanacetum cinerariifolium</name>
    <name type="common">Dalmatian daisy</name>
    <name type="synonym">Chrysanthemum cinerariifolium</name>
    <dbReference type="NCBI Taxonomy" id="118510"/>
    <lineage>
        <taxon>Eukaryota</taxon>
        <taxon>Viridiplantae</taxon>
        <taxon>Streptophyta</taxon>
        <taxon>Embryophyta</taxon>
        <taxon>Tracheophyta</taxon>
        <taxon>Spermatophyta</taxon>
        <taxon>Magnoliopsida</taxon>
        <taxon>eudicotyledons</taxon>
        <taxon>Gunneridae</taxon>
        <taxon>Pentapetalae</taxon>
        <taxon>asterids</taxon>
        <taxon>campanulids</taxon>
        <taxon>Asterales</taxon>
        <taxon>Asteraceae</taxon>
        <taxon>Asteroideae</taxon>
        <taxon>Anthemideae</taxon>
        <taxon>Anthemidinae</taxon>
        <taxon>Tanacetum</taxon>
    </lineage>
</organism>
<keyword evidence="2" id="KW-0175">Coiled coil</keyword>
<protein>
    <recommendedName>
        <fullName evidence="4">CCHC-type domain-containing protein</fullName>
    </recommendedName>
</protein>
<dbReference type="Pfam" id="PF00098">
    <property type="entry name" value="zf-CCHC"/>
    <property type="match status" value="1"/>
</dbReference>
<feature type="coiled-coil region" evidence="2">
    <location>
        <begin position="286"/>
        <end position="313"/>
    </location>
</feature>
<evidence type="ECO:0000259" key="4">
    <source>
        <dbReference type="PROSITE" id="PS50158"/>
    </source>
</evidence>
<evidence type="ECO:0000256" key="2">
    <source>
        <dbReference type="SAM" id="Coils"/>
    </source>
</evidence>
<feature type="domain" description="CCHC-type" evidence="4">
    <location>
        <begin position="209"/>
        <end position="225"/>
    </location>
</feature>
<comment type="caution">
    <text evidence="5">The sequence shown here is derived from an EMBL/GenBank/DDBJ whole genome shotgun (WGS) entry which is preliminary data.</text>
</comment>
<evidence type="ECO:0000256" key="3">
    <source>
        <dbReference type="SAM" id="MobiDB-lite"/>
    </source>
</evidence>
<gene>
    <name evidence="5" type="ORF">Tci_018732</name>
</gene>
<dbReference type="Gene3D" id="4.10.60.10">
    <property type="entry name" value="Zinc finger, CCHC-type"/>
    <property type="match status" value="1"/>
</dbReference>
<dbReference type="AlphaFoldDB" id="A0A6L2KFT6"/>
<evidence type="ECO:0000256" key="1">
    <source>
        <dbReference type="PROSITE-ProRule" id="PRU00047"/>
    </source>
</evidence>
<evidence type="ECO:0000313" key="5">
    <source>
        <dbReference type="EMBL" id="GEU46754.1"/>
    </source>
</evidence>
<dbReference type="InterPro" id="IPR036875">
    <property type="entry name" value="Znf_CCHC_sf"/>
</dbReference>
<dbReference type="SUPFAM" id="SSF57756">
    <property type="entry name" value="Retrovirus zinc finger-like domains"/>
    <property type="match status" value="1"/>
</dbReference>
<reference evidence="5" key="1">
    <citation type="journal article" date="2019" name="Sci. Rep.">
        <title>Draft genome of Tanacetum cinerariifolium, the natural source of mosquito coil.</title>
        <authorList>
            <person name="Yamashiro T."/>
            <person name="Shiraishi A."/>
            <person name="Satake H."/>
            <person name="Nakayama K."/>
        </authorList>
    </citation>
    <scope>NUCLEOTIDE SEQUENCE</scope>
</reference>
<sequence length="483" mass="54470">MSTLAEFMIVADDDNRPPMLDKPQYESWKSRMELYVQGKGHRWIIVNLVENGPLVWPTVEQEDDTVRLTPYEELSDKEKIQADCDLKATKILNPYGARYHSQQYPTIYLTNLSHTPPSVPKNTYSPLIIPQQPQAEFPQTDAGLGVPTFLSGDDPIACMNKAMAFLSAVFSPRYPSTNNQLRSSTNSRNQATVQDGSQGNTLGQAKVIKCYNCQEEGHMARQCTQPKRKKDATWFKEKVMLVQAHAKGKELDEDQLAFLADPGVVDAKAVLLASLSSCDLDILSELQAKNTIISKLNETIHSLRENANLANVKQDIDKIETINIELEHSVAKLLSENVKSPNRKELLKKTYKELKLKGKTVIDTVVSKPHATTIAPGMFKLDFEPLVLKVLKNKDAHPHYIKHSREHADTLLEIVKSARALSRLDSNLDSAYKYIQRIQEVLVYVRDTCPCLTRPSEKLVDVTLKNKDRRLRFADIIMSSSNT</sequence>
<keyword evidence="1" id="KW-0862">Zinc</keyword>
<dbReference type="PROSITE" id="PS50158">
    <property type="entry name" value="ZF_CCHC"/>
    <property type="match status" value="1"/>
</dbReference>
<dbReference type="InterPro" id="IPR001878">
    <property type="entry name" value="Znf_CCHC"/>
</dbReference>
<dbReference type="EMBL" id="BKCJ010002171">
    <property type="protein sequence ID" value="GEU46754.1"/>
    <property type="molecule type" value="Genomic_DNA"/>
</dbReference>
<accession>A0A6L2KFT6</accession>
<keyword evidence="1" id="KW-0863">Zinc-finger</keyword>
<dbReference type="GO" id="GO:0003676">
    <property type="term" value="F:nucleic acid binding"/>
    <property type="evidence" value="ECO:0007669"/>
    <property type="project" value="InterPro"/>
</dbReference>
<feature type="region of interest" description="Disordered" evidence="3">
    <location>
        <begin position="177"/>
        <end position="199"/>
    </location>
</feature>
<dbReference type="SMART" id="SM00343">
    <property type="entry name" value="ZnF_C2HC"/>
    <property type="match status" value="1"/>
</dbReference>
<name>A0A6L2KFT6_TANCI</name>
<keyword evidence="1" id="KW-0479">Metal-binding</keyword>
<dbReference type="GO" id="GO:0008270">
    <property type="term" value="F:zinc ion binding"/>
    <property type="evidence" value="ECO:0007669"/>
    <property type="project" value="UniProtKB-KW"/>
</dbReference>
<proteinExistence type="predicted"/>